<dbReference type="AlphaFoldDB" id="A0A840ILN2"/>
<organism evidence="2 3">
    <name type="scientific">Amycolatopsis jiangsuensis</name>
    <dbReference type="NCBI Taxonomy" id="1181879"/>
    <lineage>
        <taxon>Bacteria</taxon>
        <taxon>Bacillati</taxon>
        <taxon>Actinomycetota</taxon>
        <taxon>Actinomycetes</taxon>
        <taxon>Pseudonocardiales</taxon>
        <taxon>Pseudonocardiaceae</taxon>
        <taxon>Amycolatopsis</taxon>
    </lineage>
</organism>
<feature type="region of interest" description="Disordered" evidence="1">
    <location>
        <begin position="1"/>
        <end position="31"/>
    </location>
</feature>
<protein>
    <submittedName>
        <fullName evidence="2">Putative acyl esterase</fullName>
    </submittedName>
</protein>
<proteinExistence type="predicted"/>
<name>A0A840ILN2_9PSEU</name>
<reference evidence="2 3" key="1">
    <citation type="submission" date="2020-08" db="EMBL/GenBank/DDBJ databases">
        <title>Sequencing the genomes of 1000 actinobacteria strains.</title>
        <authorList>
            <person name="Klenk H.-P."/>
        </authorList>
    </citation>
    <scope>NUCLEOTIDE SEQUENCE [LARGE SCALE GENOMIC DNA]</scope>
    <source>
        <strain evidence="2 3">DSM 45859</strain>
    </source>
</reference>
<keyword evidence="3" id="KW-1185">Reference proteome</keyword>
<sequence>MVERGVPAPSRDGITLLTDHYQPTGTLGAPR</sequence>
<comment type="caution">
    <text evidence="2">The sequence shown here is derived from an EMBL/GenBank/DDBJ whole genome shotgun (WGS) entry which is preliminary data.</text>
</comment>
<dbReference type="EMBL" id="JACHMG010000001">
    <property type="protein sequence ID" value="MBB4682890.1"/>
    <property type="molecule type" value="Genomic_DNA"/>
</dbReference>
<gene>
    <name evidence="2" type="ORF">BJY18_000375</name>
</gene>
<evidence type="ECO:0000313" key="3">
    <source>
        <dbReference type="Proteomes" id="UP000581769"/>
    </source>
</evidence>
<evidence type="ECO:0000313" key="2">
    <source>
        <dbReference type="EMBL" id="MBB4682890.1"/>
    </source>
</evidence>
<evidence type="ECO:0000256" key="1">
    <source>
        <dbReference type="SAM" id="MobiDB-lite"/>
    </source>
</evidence>
<accession>A0A840ILN2</accession>
<dbReference type="Proteomes" id="UP000581769">
    <property type="component" value="Unassembled WGS sequence"/>
</dbReference>